<evidence type="ECO:0000256" key="5">
    <source>
        <dbReference type="ARBA" id="ARBA00022691"/>
    </source>
</evidence>
<evidence type="ECO:0000256" key="6">
    <source>
        <dbReference type="HAMAP-Rule" id="MF_01848"/>
    </source>
</evidence>
<dbReference type="SUPFAM" id="SSF53335">
    <property type="entry name" value="S-adenosyl-L-methionine-dependent methyltransferases"/>
    <property type="match status" value="1"/>
</dbReference>
<keyword evidence="4 6" id="KW-0808">Transferase</keyword>
<evidence type="ECO:0000256" key="4">
    <source>
        <dbReference type="ARBA" id="ARBA00022679"/>
    </source>
</evidence>
<keyword evidence="8" id="KW-1185">Reference proteome</keyword>
<comment type="function">
    <text evidence="6">Specifically methylates the adenine in position 1618 of 23S rRNA.</text>
</comment>
<organism evidence="7 8">
    <name type="scientific">Rouxiella silvae</name>
    <dbReference type="NCBI Taxonomy" id="1646373"/>
    <lineage>
        <taxon>Bacteria</taxon>
        <taxon>Pseudomonadati</taxon>
        <taxon>Pseudomonadota</taxon>
        <taxon>Gammaproteobacteria</taxon>
        <taxon>Enterobacterales</taxon>
        <taxon>Yersiniaceae</taxon>
        <taxon>Rouxiella</taxon>
    </lineage>
</organism>
<dbReference type="PIRSF" id="PIRSF029038">
    <property type="entry name" value="Mtase_YbiN_prd"/>
    <property type="match status" value="1"/>
</dbReference>
<reference evidence="7 8" key="1">
    <citation type="journal article" date="2017" name="Int. J. Syst. Evol. Microbiol.">
        <title>Rouxiella badensis sp. nov. and Rouxiella silvae sp. nov. isolated from peat bog soil in Germany and emendation of the genus description.</title>
        <authorList>
            <person name="Le Fleche-Mateos A."/>
            <person name="Kugler J.H."/>
            <person name="Hansen S.H."/>
            <person name="Syldatk C."/>
            <person name="Hausmann R."/>
            <person name="Lomprez F."/>
            <person name="Vandenbogaert M."/>
            <person name="Manuguerra J.C."/>
            <person name="Grimont P.A."/>
        </authorList>
    </citation>
    <scope>NUCLEOTIDE SEQUENCE [LARGE SCALE GENOMIC DNA]</scope>
    <source>
        <strain evidence="7 8">213</strain>
    </source>
</reference>
<protein>
    <recommendedName>
        <fullName evidence="6">Ribosomal RNA large subunit methyltransferase F</fullName>
        <ecNumber evidence="6">2.1.1.181</ecNumber>
    </recommendedName>
    <alternativeName>
        <fullName evidence="6">23S rRNA mA1618 methyltransferase</fullName>
    </alternativeName>
    <alternativeName>
        <fullName evidence="6">rRNA adenine N-6-methyltransferase</fullName>
    </alternativeName>
</protein>
<dbReference type="NCBIfam" id="NF008725">
    <property type="entry name" value="PRK11727.1"/>
    <property type="match status" value="1"/>
</dbReference>
<dbReference type="EMBL" id="MRWD01000001">
    <property type="protein sequence ID" value="ORJ23288.1"/>
    <property type="molecule type" value="Genomic_DNA"/>
</dbReference>
<keyword evidence="1 6" id="KW-0963">Cytoplasm</keyword>
<evidence type="ECO:0000313" key="8">
    <source>
        <dbReference type="Proteomes" id="UP000192722"/>
    </source>
</evidence>
<accession>A0ABX3U6T2</accession>
<dbReference type="Pfam" id="PF05971">
    <property type="entry name" value="Methyltransf_10"/>
    <property type="match status" value="1"/>
</dbReference>
<dbReference type="CDD" id="cd02440">
    <property type="entry name" value="AdoMet_MTases"/>
    <property type="match status" value="1"/>
</dbReference>
<evidence type="ECO:0000256" key="3">
    <source>
        <dbReference type="ARBA" id="ARBA00022603"/>
    </source>
</evidence>
<proteinExistence type="inferred from homology"/>
<evidence type="ECO:0000313" key="7">
    <source>
        <dbReference type="EMBL" id="ORJ23288.1"/>
    </source>
</evidence>
<dbReference type="HAMAP" id="MF_01848">
    <property type="entry name" value="23SrRNA_methyltr_F"/>
    <property type="match status" value="1"/>
</dbReference>
<comment type="catalytic activity">
    <reaction evidence="6">
        <text>adenosine(1618) in 23S rRNA + S-adenosyl-L-methionine = N(6)-methyladenosine(1618) in 23S rRNA + S-adenosyl-L-homocysteine + H(+)</text>
        <dbReference type="Rhea" id="RHEA:16497"/>
        <dbReference type="Rhea" id="RHEA-COMP:10229"/>
        <dbReference type="Rhea" id="RHEA-COMP:10231"/>
        <dbReference type="ChEBI" id="CHEBI:15378"/>
        <dbReference type="ChEBI" id="CHEBI:57856"/>
        <dbReference type="ChEBI" id="CHEBI:59789"/>
        <dbReference type="ChEBI" id="CHEBI:74411"/>
        <dbReference type="ChEBI" id="CHEBI:74449"/>
        <dbReference type="EC" id="2.1.1.181"/>
    </reaction>
</comment>
<dbReference type="InterPro" id="IPR029063">
    <property type="entry name" value="SAM-dependent_MTases_sf"/>
</dbReference>
<dbReference type="EC" id="2.1.1.181" evidence="6"/>
<evidence type="ECO:0000256" key="1">
    <source>
        <dbReference type="ARBA" id="ARBA00022490"/>
    </source>
</evidence>
<evidence type="ECO:0000256" key="2">
    <source>
        <dbReference type="ARBA" id="ARBA00022552"/>
    </source>
</evidence>
<name>A0ABX3U6T2_9GAMM</name>
<keyword evidence="3 6" id="KW-0489">Methyltransferase</keyword>
<dbReference type="PROSITE" id="PS00092">
    <property type="entry name" value="N6_MTASE"/>
    <property type="match status" value="1"/>
</dbReference>
<comment type="similarity">
    <text evidence="6">Belongs to the methyltransferase superfamily. METTL16/RlmF family.</text>
</comment>
<gene>
    <name evidence="6" type="primary">rlmF</name>
    <name evidence="7" type="ORF">BS639_00875</name>
</gene>
<comment type="caution">
    <text evidence="7">The sequence shown here is derived from an EMBL/GenBank/DDBJ whole genome shotgun (WGS) entry which is preliminary data.</text>
</comment>
<dbReference type="PANTHER" id="PTHR13393:SF0">
    <property type="entry name" value="RNA N6-ADENOSINE-METHYLTRANSFERASE METTL16"/>
    <property type="match status" value="1"/>
</dbReference>
<dbReference type="PANTHER" id="PTHR13393">
    <property type="entry name" value="SAM-DEPENDENT METHYLTRANSFERASE"/>
    <property type="match status" value="1"/>
</dbReference>
<comment type="subcellular location">
    <subcellularLocation>
        <location evidence="6">Cytoplasm</location>
    </subcellularLocation>
</comment>
<dbReference type="InterPro" id="IPR016909">
    <property type="entry name" value="rRNA_lsu_MeTfrase_F"/>
</dbReference>
<sequence length="331" mass="37255">MQVERKKAIPQDKKIVFPQEKSGLHARNRHRSRYDFPALIASSPELGPFVAENKWGDLSIDFASPQAVKALNRALLRHFYQIENWDIPADYLCPPIPGRADYIHHLADLLADSNGGTIPQGKNVAILDIGVGANCIYPIVGLREYGWRFTASEIDEVSMAAAKKIVATNPLLTNQVRFRLQAKPPRIFDTIIRHDERYDAVLCNPPFHGSAEEAAAGSQRKRQNLGLDRAYQKAELNFGGQHNELWCEGGEEAFVVRMVEESEAKANNCLWFTVLISKKTTLPLIYEALEEAGATNVRTVEMAQGQKISRFVAWTFLTPSQQRAWSGKRWN</sequence>
<dbReference type="InterPro" id="IPR002052">
    <property type="entry name" value="DNA_methylase_N6_adenine_CS"/>
</dbReference>
<dbReference type="Proteomes" id="UP000192722">
    <property type="component" value="Unassembled WGS sequence"/>
</dbReference>
<keyword evidence="2 6" id="KW-0698">rRNA processing</keyword>
<dbReference type="InterPro" id="IPR010286">
    <property type="entry name" value="METTL16/RlmF"/>
</dbReference>
<keyword evidence="5 6" id="KW-0949">S-adenosyl-L-methionine</keyword>
<dbReference type="Gene3D" id="3.40.50.150">
    <property type="entry name" value="Vaccinia Virus protein VP39"/>
    <property type="match status" value="1"/>
</dbReference>